<feature type="compositionally biased region" description="Polar residues" evidence="1">
    <location>
        <begin position="226"/>
        <end position="236"/>
    </location>
</feature>
<reference evidence="2 3" key="1">
    <citation type="journal article" date="2018" name="Sci. Rep.">
        <title>Characterisation of pathogen-specific regions and novel effector candidates in Fusarium oxysporum f. sp. cepae.</title>
        <authorList>
            <person name="Armitage A.D."/>
            <person name="Taylor A."/>
            <person name="Sobczyk M.K."/>
            <person name="Baxter L."/>
            <person name="Greenfield B.P."/>
            <person name="Bates H.J."/>
            <person name="Wilson F."/>
            <person name="Jackson A.C."/>
            <person name="Ott S."/>
            <person name="Harrison R.J."/>
            <person name="Clarkson J.P."/>
        </authorList>
    </citation>
    <scope>NUCLEOTIDE SEQUENCE [LARGE SCALE GENOMIC DNA]</scope>
    <source>
        <strain evidence="2 3">Fp_A8</strain>
    </source>
</reference>
<feature type="region of interest" description="Disordered" evidence="1">
    <location>
        <begin position="193"/>
        <end position="279"/>
    </location>
</feature>
<accession>A0A420SQD8</accession>
<dbReference type="Proteomes" id="UP000283569">
    <property type="component" value="Unassembled WGS sequence"/>
</dbReference>
<feature type="compositionally biased region" description="Acidic residues" evidence="1">
    <location>
        <begin position="237"/>
        <end position="247"/>
    </location>
</feature>
<gene>
    <name evidence="2" type="ORF">BFJ72_g11122</name>
</gene>
<protein>
    <submittedName>
        <fullName evidence="2">Uncharacterized protein</fullName>
    </submittedName>
</protein>
<feature type="compositionally biased region" description="Basic and acidic residues" evidence="1">
    <location>
        <begin position="248"/>
        <end position="259"/>
    </location>
</feature>
<sequence length="699" mass="78563">MQDGKVESTQLGNSSFTCAHGRMEADRGRTNIGSSGYAGLQLLPNNCIMARKNNRKSRRRTKSKATERILWSTTDRLQLLAYLNWCVQYCVKFEVTAPGYLERVTGKQFSKERIRQKLYKEWRSYGVCGKFNDLFELGTTGLTPLVGEEQETFNRMFTSISPAQETRYTRSRSLGLAAKSGTLSAPRSIYSISSSREPNELPTPQAGNPSVVAERPGQKTRAKSSLGLTRQSSNNDLSEDELAGEDDNTGRVKSEDDSKLSTIASSQLSDVEPQPASVIPDSQEDAMNIISQAAPNSSMEVRLKQSDEDLLRQKSYSVTLENRISELKRRNHDLEDCIRLASSAQREYGEETRLREVISSLKDKLDRKRLLEKNHDDLDADKLGFLNTSLRAEYQNLHSNVRDTSSMICHLSLDDTLPEQRTDFSDLANNWARRIGGQAYDLGSLLSHCETAQIPKKVVLASLLTAGIFELVLEDVFPAFLAANSPLLDQYRRHIETQSTYIIVLAVHLVCCLEIKLTRPDGWHALQRLDIISIKSLLSDKDVKNRIISERAEWLSSLILQNLSCFLPLESRDITQRLPRNEPETETISDMRSTLYHALKIKIELILSLKRLRFLFFRPGTLFDADKMEVGQSQAGDNELLGREVKICLLPALFTASEAGNETEAEEASFSASYSKALAEVKDEDIKSLVLVEKAIVFL</sequence>
<dbReference type="AlphaFoldDB" id="A0A420SQD8"/>
<evidence type="ECO:0000313" key="2">
    <source>
        <dbReference type="EMBL" id="RKL31488.1"/>
    </source>
</evidence>
<dbReference type="EMBL" id="MRDB01000048">
    <property type="protein sequence ID" value="RKL31488.1"/>
    <property type="molecule type" value="Genomic_DNA"/>
</dbReference>
<proteinExistence type="predicted"/>
<comment type="caution">
    <text evidence="2">The sequence shown here is derived from an EMBL/GenBank/DDBJ whole genome shotgun (WGS) entry which is preliminary data.</text>
</comment>
<feature type="compositionally biased region" description="Polar residues" evidence="1">
    <location>
        <begin position="260"/>
        <end position="269"/>
    </location>
</feature>
<name>A0A420SQD8_GIBIN</name>
<evidence type="ECO:0000313" key="3">
    <source>
        <dbReference type="Proteomes" id="UP000283569"/>
    </source>
</evidence>
<evidence type="ECO:0000256" key="1">
    <source>
        <dbReference type="SAM" id="MobiDB-lite"/>
    </source>
</evidence>
<organism evidence="2 3">
    <name type="scientific">Gibberella intermedia</name>
    <name type="common">Bulb rot disease fungus</name>
    <name type="synonym">Fusarium proliferatum</name>
    <dbReference type="NCBI Taxonomy" id="948311"/>
    <lineage>
        <taxon>Eukaryota</taxon>
        <taxon>Fungi</taxon>
        <taxon>Dikarya</taxon>
        <taxon>Ascomycota</taxon>
        <taxon>Pezizomycotina</taxon>
        <taxon>Sordariomycetes</taxon>
        <taxon>Hypocreomycetidae</taxon>
        <taxon>Hypocreales</taxon>
        <taxon>Nectriaceae</taxon>
        <taxon>Fusarium</taxon>
        <taxon>Fusarium fujikuroi species complex</taxon>
    </lineage>
</organism>